<feature type="domain" description="RNase H type-1" evidence="1">
    <location>
        <begin position="8"/>
        <end position="130"/>
    </location>
</feature>
<accession>A0A200QJN7</accession>
<dbReference type="InterPro" id="IPR036397">
    <property type="entry name" value="RNaseH_sf"/>
</dbReference>
<proteinExistence type="predicted"/>
<dbReference type="InterPro" id="IPR012337">
    <property type="entry name" value="RNaseH-like_sf"/>
</dbReference>
<dbReference type="Proteomes" id="UP000195402">
    <property type="component" value="Unassembled WGS sequence"/>
</dbReference>
<dbReference type="PANTHER" id="PTHR47074">
    <property type="entry name" value="BNAC02G40300D PROTEIN"/>
    <property type="match status" value="1"/>
</dbReference>
<dbReference type="InterPro" id="IPR044730">
    <property type="entry name" value="RNase_H-like_dom_plant"/>
</dbReference>
<dbReference type="SUPFAM" id="SSF53098">
    <property type="entry name" value="Ribonuclease H-like"/>
    <property type="match status" value="1"/>
</dbReference>
<dbReference type="CDD" id="cd06222">
    <property type="entry name" value="RNase_H_like"/>
    <property type="match status" value="1"/>
</dbReference>
<dbReference type="PANTHER" id="PTHR47074:SF11">
    <property type="entry name" value="REVERSE TRANSCRIPTASE-LIKE PROTEIN"/>
    <property type="match status" value="1"/>
</dbReference>
<dbReference type="InterPro" id="IPR002156">
    <property type="entry name" value="RNaseH_domain"/>
</dbReference>
<evidence type="ECO:0000313" key="3">
    <source>
        <dbReference type="Proteomes" id="UP000195402"/>
    </source>
</evidence>
<dbReference type="Gene3D" id="3.30.420.10">
    <property type="entry name" value="Ribonuclease H-like superfamily/Ribonuclease H"/>
    <property type="match status" value="1"/>
</dbReference>
<name>A0A200QJN7_MACCD</name>
<evidence type="ECO:0000313" key="2">
    <source>
        <dbReference type="EMBL" id="OVA10686.1"/>
    </source>
</evidence>
<gene>
    <name evidence="2" type="ORF">BVC80_53g18</name>
</gene>
<dbReference type="GO" id="GO:0004523">
    <property type="term" value="F:RNA-DNA hybrid ribonuclease activity"/>
    <property type="evidence" value="ECO:0007669"/>
    <property type="project" value="InterPro"/>
</dbReference>
<dbReference type="EMBL" id="MVGT01001852">
    <property type="protein sequence ID" value="OVA10686.1"/>
    <property type="molecule type" value="Genomic_DNA"/>
</dbReference>
<dbReference type="GO" id="GO:0003676">
    <property type="term" value="F:nucleic acid binding"/>
    <property type="evidence" value="ECO:0007669"/>
    <property type="project" value="InterPro"/>
</dbReference>
<dbReference type="Pfam" id="PF13456">
    <property type="entry name" value="RVT_3"/>
    <property type="match status" value="1"/>
</dbReference>
<organism evidence="2 3">
    <name type="scientific">Macleaya cordata</name>
    <name type="common">Five-seeded plume-poppy</name>
    <name type="synonym">Bocconia cordata</name>
    <dbReference type="NCBI Taxonomy" id="56857"/>
    <lineage>
        <taxon>Eukaryota</taxon>
        <taxon>Viridiplantae</taxon>
        <taxon>Streptophyta</taxon>
        <taxon>Embryophyta</taxon>
        <taxon>Tracheophyta</taxon>
        <taxon>Spermatophyta</taxon>
        <taxon>Magnoliopsida</taxon>
        <taxon>Ranunculales</taxon>
        <taxon>Papaveraceae</taxon>
        <taxon>Papaveroideae</taxon>
        <taxon>Macleaya</taxon>
    </lineage>
</organism>
<dbReference type="InterPro" id="IPR052929">
    <property type="entry name" value="RNase_H-like_EbsB-rel"/>
</dbReference>
<comment type="caution">
    <text evidence="2">The sequence shown here is derived from an EMBL/GenBank/DDBJ whole genome shotgun (WGS) entry which is preliminary data.</text>
</comment>
<protein>
    <recommendedName>
        <fullName evidence="1">RNase H type-1 domain-containing protein</fullName>
    </recommendedName>
</protein>
<keyword evidence="3" id="KW-1185">Reference proteome</keyword>
<dbReference type="STRING" id="56857.A0A200QJN7"/>
<dbReference type="InParanoid" id="A0A200QJN7"/>
<evidence type="ECO:0000259" key="1">
    <source>
        <dbReference type="Pfam" id="PF13456"/>
    </source>
</evidence>
<dbReference type="OMA" id="AINWAND"/>
<dbReference type="AlphaFoldDB" id="A0A200QJN7"/>
<sequence>MMNFLKINIDASFITTDQNAGIGFILRDNTGYFRGAKCMHCRPHSSEEVEGIALLEAINWANDLNLQRVSFESDAQTLVHYAQGKKVKIDWRCKSVLDDCKDLISLSPSFVLSFVPRIANQAVDFLAKAARLSSSPISIMQEPPNFMFDILNLDTNNLVSEALPPDV</sequence>
<reference evidence="2 3" key="1">
    <citation type="journal article" date="2017" name="Mol. Plant">
        <title>The Genome of Medicinal Plant Macleaya cordata Provides New Insights into Benzylisoquinoline Alkaloids Metabolism.</title>
        <authorList>
            <person name="Liu X."/>
            <person name="Liu Y."/>
            <person name="Huang P."/>
            <person name="Ma Y."/>
            <person name="Qing Z."/>
            <person name="Tang Q."/>
            <person name="Cao H."/>
            <person name="Cheng P."/>
            <person name="Zheng Y."/>
            <person name="Yuan Z."/>
            <person name="Zhou Y."/>
            <person name="Liu J."/>
            <person name="Tang Z."/>
            <person name="Zhuo Y."/>
            <person name="Zhang Y."/>
            <person name="Yu L."/>
            <person name="Huang J."/>
            <person name="Yang P."/>
            <person name="Peng Q."/>
            <person name="Zhang J."/>
            <person name="Jiang W."/>
            <person name="Zhang Z."/>
            <person name="Lin K."/>
            <person name="Ro D.K."/>
            <person name="Chen X."/>
            <person name="Xiong X."/>
            <person name="Shang Y."/>
            <person name="Huang S."/>
            <person name="Zeng J."/>
        </authorList>
    </citation>
    <scope>NUCLEOTIDE SEQUENCE [LARGE SCALE GENOMIC DNA]</scope>
    <source>
        <strain evidence="3">cv. BLH2017</strain>
        <tissue evidence="2">Root</tissue>
    </source>
</reference>
<dbReference type="OrthoDB" id="1906820at2759"/>